<name>G8EY26_9CAUD</name>
<organism evidence="1 2">
    <name type="scientific">Synechococcus phage S-CAM8</name>
    <dbReference type="NCBI Taxonomy" id="754038"/>
    <lineage>
        <taxon>Viruses</taxon>
        <taxon>Duplodnaviria</taxon>
        <taxon>Heunggongvirae</taxon>
        <taxon>Uroviricota</taxon>
        <taxon>Caudoviricetes</taxon>
        <taxon>Pantevenvirales</taxon>
        <taxon>Kyanoviridae</taxon>
        <taxon>Neritesvirus</taxon>
        <taxon>Neritesvirus scam8</taxon>
    </lineage>
</organism>
<sequence length="57" mass="6480">MNTSETGIKLIAYGVESYFKPWYFDGKVVYWGNPEQTESGALAAAQELKAFFLDRLK</sequence>
<reference evidence="1 2" key="1">
    <citation type="submission" date="2010-12" db="EMBL/GenBank/DDBJ databases">
        <title>The Genome Sequence of Synechococcus phage S-CAM8 0608SB47.</title>
        <authorList>
            <consortium name="The Broad Institute Genome Sequencing Platform"/>
            <person name="Henn M.R."/>
            <person name="Martiny J."/>
            <person name="Weihe C."/>
            <person name="Levin J."/>
            <person name="Malboeuf C."/>
            <person name="Casali M."/>
            <person name="Russ C."/>
            <person name="Lennon N."/>
            <person name="Chapman S.B."/>
            <person name="Erlich R."/>
            <person name="Young S.K."/>
            <person name="Yandava C."/>
            <person name="Zeng Q."/>
            <person name="Alvarado L."/>
            <person name="Anderson S."/>
            <person name="Berlin A."/>
            <person name="Chen Z."/>
            <person name="Freedman E."/>
            <person name="Gellesch M."/>
            <person name="Goldberg J."/>
            <person name="Green L."/>
            <person name="Griggs A."/>
            <person name="Gujja S."/>
            <person name="Heilman E.R."/>
            <person name="Heiman D."/>
            <person name="Hollinger A."/>
            <person name="Howarth C."/>
            <person name="Larson L."/>
            <person name="Mehta T."/>
            <person name="Pearson M."/>
            <person name="Roberts A."/>
            <person name="Ryan E."/>
            <person name="Saif S."/>
            <person name="Shea T."/>
            <person name="Shenoy N."/>
            <person name="Sisk P."/>
            <person name="Stolte C."/>
            <person name="Sykes S."/>
            <person name="White J."/>
            <person name="Haas B."/>
            <person name="Nusbaum C."/>
            <person name="Birren B."/>
        </authorList>
    </citation>
    <scope>NUCLEOTIDE SEQUENCE [LARGE SCALE GENOMIC DNA]</scope>
    <source>
        <strain evidence="1 2">0608SB47</strain>
    </source>
</reference>
<gene>
    <name evidence="1" type="ORF">SXFG_00166</name>
</gene>
<proteinExistence type="predicted"/>
<accession>G8EY26</accession>
<evidence type="ECO:0000313" key="1">
    <source>
        <dbReference type="EMBL" id="AET72716.1"/>
    </source>
</evidence>
<protein>
    <submittedName>
        <fullName evidence="1">Uncharacterized protein</fullName>
    </submittedName>
</protein>
<dbReference type="EMBL" id="JF974299">
    <property type="protein sequence ID" value="AET72716.1"/>
    <property type="molecule type" value="Genomic_DNA"/>
</dbReference>
<evidence type="ECO:0000313" key="2">
    <source>
        <dbReference type="Proteomes" id="UP000297591"/>
    </source>
</evidence>
<dbReference type="Proteomes" id="UP000297591">
    <property type="component" value="Segment"/>
</dbReference>